<feature type="transmembrane region" description="Helical" evidence="11">
    <location>
        <begin position="43"/>
        <end position="71"/>
    </location>
</feature>
<dbReference type="Pfam" id="PF00892">
    <property type="entry name" value="EamA"/>
    <property type="match status" value="1"/>
</dbReference>
<keyword evidence="10 11" id="KW-0472">Membrane</keyword>
<evidence type="ECO:0000256" key="7">
    <source>
        <dbReference type="ARBA" id="ARBA00022985"/>
    </source>
</evidence>
<dbReference type="SUPFAM" id="SSF103481">
    <property type="entry name" value="Multidrug resistance efflux transporter EmrE"/>
    <property type="match status" value="1"/>
</dbReference>
<dbReference type="InterPro" id="IPR037185">
    <property type="entry name" value="EmrE-like"/>
</dbReference>
<dbReference type="Gene3D" id="1.10.3730.20">
    <property type="match status" value="1"/>
</dbReference>
<keyword evidence="14" id="KW-1185">Reference proteome</keyword>
<reference evidence="13" key="1">
    <citation type="submission" date="2020-08" db="EMBL/GenBank/DDBJ databases">
        <title>Novel species isolated from subtropical streams in China.</title>
        <authorList>
            <person name="Lu H."/>
        </authorList>
    </citation>
    <scope>NUCLEOTIDE SEQUENCE</scope>
    <source>
        <strain evidence="13">KACC 12607</strain>
    </source>
</reference>
<evidence type="ECO:0000256" key="3">
    <source>
        <dbReference type="ARBA" id="ARBA00022516"/>
    </source>
</evidence>
<keyword evidence="5" id="KW-0441">Lipid A biosynthesis</keyword>
<evidence type="ECO:0000256" key="4">
    <source>
        <dbReference type="ARBA" id="ARBA00022519"/>
    </source>
</evidence>
<evidence type="ECO:0000256" key="1">
    <source>
        <dbReference type="ARBA" id="ARBA00004651"/>
    </source>
</evidence>
<proteinExistence type="predicted"/>
<accession>A0A923HFU4</accession>
<evidence type="ECO:0000256" key="5">
    <source>
        <dbReference type="ARBA" id="ARBA00022556"/>
    </source>
</evidence>
<evidence type="ECO:0000256" key="11">
    <source>
        <dbReference type="SAM" id="Phobius"/>
    </source>
</evidence>
<name>A0A923HFU4_9BURK</name>
<protein>
    <submittedName>
        <fullName evidence="13">4-amino-4-deoxy-L-arabinose transferase</fullName>
    </submittedName>
</protein>
<feature type="transmembrane region" description="Helical" evidence="11">
    <location>
        <begin position="104"/>
        <end position="121"/>
    </location>
</feature>
<keyword evidence="4" id="KW-0997">Cell inner membrane</keyword>
<dbReference type="GO" id="GO:0016740">
    <property type="term" value="F:transferase activity"/>
    <property type="evidence" value="ECO:0007669"/>
    <property type="project" value="UniProtKB-KW"/>
</dbReference>
<keyword evidence="7" id="KW-0448">Lipopolysaccharide biosynthesis</keyword>
<dbReference type="PANTHER" id="PTHR30561">
    <property type="entry name" value="SMR FAMILY PROTON-DEPENDENT DRUG EFFLUX TRANSPORTER SUGE"/>
    <property type="match status" value="1"/>
</dbReference>
<evidence type="ECO:0000256" key="6">
    <source>
        <dbReference type="ARBA" id="ARBA00022692"/>
    </source>
</evidence>
<dbReference type="InterPro" id="IPR000390">
    <property type="entry name" value="Small_drug/metabolite_transptr"/>
</dbReference>
<dbReference type="GO" id="GO:0009103">
    <property type="term" value="P:lipopolysaccharide biosynthetic process"/>
    <property type="evidence" value="ECO:0007669"/>
    <property type="project" value="UniProtKB-KW"/>
</dbReference>
<evidence type="ECO:0000256" key="2">
    <source>
        <dbReference type="ARBA" id="ARBA00022475"/>
    </source>
</evidence>
<keyword evidence="8 11" id="KW-1133">Transmembrane helix</keyword>
<dbReference type="GO" id="GO:0022857">
    <property type="term" value="F:transmembrane transporter activity"/>
    <property type="evidence" value="ECO:0007669"/>
    <property type="project" value="InterPro"/>
</dbReference>
<evidence type="ECO:0000256" key="9">
    <source>
        <dbReference type="ARBA" id="ARBA00023098"/>
    </source>
</evidence>
<dbReference type="GO" id="GO:0009245">
    <property type="term" value="P:lipid A biosynthetic process"/>
    <property type="evidence" value="ECO:0007669"/>
    <property type="project" value="UniProtKB-KW"/>
</dbReference>
<feature type="transmembrane region" description="Helical" evidence="11">
    <location>
        <begin position="78"/>
        <end position="98"/>
    </location>
</feature>
<feature type="domain" description="EamA" evidence="12">
    <location>
        <begin position="4"/>
        <end position="121"/>
    </location>
</feature>
<evidence type="ECO:0000313" key="13">
    <source>
        <dbReference type="EMBL" id="MBC3862255.1"/>
    </source>
</evidence>
<dbReference type="EMBL" id="JACOFV010000007">
    <property type="protein sequence ID" value="MBC3862255.1"/>
    <property type="molecule type" value="Genomic_DNA"/>
</dbReference>
<keyword evidence="9" id="KW-0443">Lipid metabolism</keyword>
<comment type="subcellular location">
    <subcellularLocation>
        <location evidence="1">Cell membrane</location>
        <topology evidence="1">Multi-pass membrane protein</topology>
    </subcellularLocation>
</comment>
<keyword evidence="13" id="KW-0808">Transferase</keyword>
<dbReference type="RefSeq" id="WP_186912180.1">
    <property type="nucleotide sequence ID" value="NZ_JACOFV010000007.1"/>
</dbReference>
<keyword evidence="2" id="KW-1003">Cell membrane</keyword>
<dbReference type="GO" id="GO:0005886">
    <property type="term" value="C:plasma membrane"/>
    <property type="evidence" value="ECO:0007669"/>
    <property type="project" value="UniProtKB-SubCell"/>
</dbReference>
<keyword evidence="6 11" id="KW-0812">Transmembrane</keyword>
<dbReference type="Proteomes" id="UP000634011">
    <property type="component" value="Unassembled WGS sequence"/>
</dbReference>
<comment type="caution">
    <text evidence="13">The sequence shown here is derived from an EMBL/GenBank/DDBJ whole genome shotgun (WGS) entry which is preliminary data.</text>
</comment>
<evidence type="ECO:0000313" key="14">
    <source>
        <dbReference type="Proteomes" id="UP000634011"/>
    </source>
</evidence>
<evidence type="ECO:0000256" key="10">
    <source>
        <dbReference type="ARBA" id="ARBA00023136"/>
    </source>
</evidence>
<evidence type="ECO:0000256" key="8">
    <source>
        <dbReference type="ARBA" id="ARBA00022989"/>
    </source>
</evidence>
<organism evidence="13 14">
    <name type="scientific">Undibacterium jejuense</name>
    <dbReference type="NCBI Taxonomy" id="1344949"/>
    <lineage>
        <taxon>Bacteria</taxon>
        <taxon>Pseudomonadati</taxon>
        <taxon>Pseudomonadota</taxon>
        <taxon>Betaproteobacteria</taxon>
        <taxon>Burkholderiales</taxon>
        <taxon>Oxalobacteraceae</taxon>
        <taxon>Undibacterium</taxon>
    </lineage>
</organism>
<evidence type="ECO:0000259" key="12">
    <source>
        <dbReference type="Pfam" id="PF00892"/>
    </source>
</evidence>
<dbReference type="AlphaFoldDB" id="A0A923HFU4"/>
<dbReference type="InterPro" id="IPR000620">
    <property type="entry name" value="EamA_dom"/>
</dbReference>
<dbReference type="PANTHER" id="PTHR30561:SF9">
    <property type="entry name" value="4-AMINO-4-DEOXY-L-ARABINOSE-PHOSPHOUNDECAPRENOL FLIPPASE SUBUNIT ARNF-RELATED"/>
    <property type="match status" value="1"/>
</dbReference>
<sequence length="123" mass="13031">MNLATFGFIITGILLNAVAQILLKAGTKAVGAIHLNAENWFSIGLKLATQLPIIGGLTCYVVSVVVWIIALSRVDVSIAYPMLSIGYIVAAVGAWYFLGEVISMQRILAICVIIAGVVLLVKS</sequence>
<keyword evidence="3" id="KW-0444">Lipid biosynthesis</keyword>
<gene>
    <name evidence="13" type="ORF">H8K32_09120</name>
</gene>